<organism evidence="1 2">
    <name type="scientific">Hibiscus sabdariffa</name>
    <name type="common">roselle</name>
    <dbReference type="NCBI Taxonomy" id="183260"/>
    <lineage>
        <taxon>Eukaryota</taxon>
        <taxon>Viridiplantae</taxon>
        <taxon>Streptophyta</taxon>
        <taxon>Embryophyta</taxon>
        <taxon>Tracheophyta</taxon>
        <taxon>Spermatophyta</taxon>
        <taxon>Magnoliopsida</taxon>
        <taxon>eudicotyledons</taxon>
        <taxon>Gunneridae</taxon>
        <taxon>Pentapetalae</taxon>
        <taxon>rosids</taxon>
        <taxon>malvids</taxon>
        <taxon>Malvales</taxon>
        <taxon>Malvaceae</taxon>
        <taxon>Malvoideae</taxon>
        <taxon>Hibiscus</taxon>
    </lineage>
</organism>
<evidence type="ECO:0000313" key="2">
    <source>
        <dbReference type="Proteomes" id="UP001472677"/>
    </source>
</evidence>
<keyword evidence="2" id="KW-1185">Reference proteome</keyword>
<accession>A0ABR2EIH6</accession>
<dbReference type="InterPro" id="IPR045272">
    <property type="entry name" value="ANXUR1/2-like"/>
</dbReference>
<comment type="caution">
    <text evidence="1">The sequence shown here is derived from an EMBL/GenBank/DDBJ whole genome shotgun (WGS) entry which is preliminary data.</text>
</comment>
<reference evidence="1 2" key="1">
    <citation type="journal article" date="2024" name="G3 (Bethesda)">
        <title>Genome assembly of Hibiscus sabdariffa L. provides insights into metabolisms of medicinal natural products.</title>
        <authorList>
            <person name="Kim T."/>
        </authorList>
    </citation>
    <scope>NUCLEOTIDE SEQUENCE [LARGE SCALE GENOMIC DNA]</scope>
    <source>
        <strain evidence="1">TK-2024</strain>
        <tissue evidence="1">Old leaves</tissue>
    </source>
</reference>
<proteinExistence type="predicted"/>
<dbReference type="Gene3D" id="2.60.120.430">
    <property type="entry name" value="Galactose-binding lectin"/>
    <property type="match status" value="1"/>
</dbReference>
<protein>
    <recommendedName>
        <fullName evidence="3">Malectin domain-containing protein</fullName>
    </recommendedName>
</protein>
<name>A0ABR2EIH6_9ROSI</name>
<dbReference type="PANTHER" id="PTHR34590">
    <property type="entry name" value="OS03G0124300 PROTEIN-RELATED"/>
    <property type="match status" value="1"/>
</dbReference>
<evidence type="ECO:0000313" key="1">
    <source>
        <dbReference type="EMBL" id="KAK8561665.1"/>
    </source>
</evidence>
<dbReference type="PANTHER" id="PTHR34590:SF18">
    <property type="entry name" value="MALECTIN-LIKE DOMAIN-CONTAINING PROTEIN"/>
    <property type="match status" value="1"/>
</dbReference>
<sequence>MSSYELYIKRNGTGTHLVRLHFSPFKAQNFNLASARFDVLANGFLLLRGFSAYNLVLKEFLLRIDGEALKIMFSPLGNSGFAFVCAIEVFSAPKDFIIDDGARLINGKELRATRT</sequence>
<gene>
    <name evidence="1" type="ORF">V6N12_048729</name>
</gene>
<dbReference type="EMBL" id="JBBPBM010000013">
    <property type="protein sequence ID" value="KAK8561665.1"/>
    <property type="molecule type" value="Genomic_DNA"/>
</dbReference>
<evidence type="ECO:0008006" key="3">
    <source>
        <dbReference type="Google" id="ProtNLM"/>
    </source>
</evidence>
<dbReference type="Proteomes" id="UP001472677">
    <property type="component" value="Unassembled WGS sequence"/>
</dbReference>